<dbReference type="Pfam" id="PF04973">
    <property type="entry name" value="NMN_transporter"/>
    <property type="match status" value="1"/>
</dbReference>
<gene>
    <name evidence="11" type="ORF">I2494_10185</name>
</gene>
<evidence type="ECO:0000256" key="6">
    <source>
        <dbReference type="ARBA" id="ARBA00022475"/>
    </source>
</evidence>
<keyword evidence="5" id="KW-0813">Transport</keyword>
<keyword evidence="12" id="KW-1185">Reference proteome</keyword>
<keyword evidence="8 10" id="KW-1133">Transmembrane helix</keyword>
<evidence type="ECO:0000256" key="10">
    <source>
        <dbReference type="SAM" id="Phobius"/>
    </source>
</evidence>
<dbReference type="EMBL" id="JADRCR010000004">
    <property type="protein sequence ID" value="MBK5144081.1"/>
    <property type="molecule type" value="Genomic_DNA"/>
</dbReference>
<comment type="function">
    <text evidence="1">Required for nicotinamide riboside transport across the inner membrane.</text>
</comment>
<comment type="similarity">
    <text evidence="3">Belongs to the nicotinamide ribonucleoside (NR) uptake permease (TC 4.B.1) family.</text>
</comment>
<protein>
    <recommendedName>
        <fullName evidence="4">Nicotinamide riboside transporter PnuC</fullName>
    </recommendedName>
</protein>
<organism evidence="11 12">
    <name type="scientific">Limnobaculum allomyrinae</name>
    <dbReference type="NCBI Taxonomy" id="2791986"/>
    <lineage>
        <taxon>Bacteria</taxon>
        <taxon>Pseudomonadati</taxon>
        <taxon>Pseudomonadota</taxon>
        <taxon>Gammaproteobacteria</taxon>
        <taxon>Enterobacterales</taxon>
        <taxon>Budviciaceae</taxon>
        <taxon>Limnobaculum</taxon>
    </lineage>
</organism>
<dbReference type="InterPro" id="IPR006419">
    <property type="entry name" value="NMN_transpt_PnuC"/>
</dbReference>
<reference evidence="11 12" key="1">
    <citation type="submission" date="2020-11" db="EMBL/GenBank/DDBJ databases">
        <title>Insectihabitans protaetiae gen. nov. sp. nov. and Insectihabitans allomyrinae sp. nov., isolated from larvae of Protaetia brevitarsis seulensis and Allomyrina dichotoma, respectively.</title>
        <authorList>
            <person name="Lee S.D."/>
            <person name="Byeon Y.-S."/>
            <person name="Kim S.-M."/>
            <person name="Yang H.L."/>
            <person name="Kim I.S."/>
        </authorList>
    </citation>
    <scope>NUCLEOTIDE SEQUENCE [LARGE SCALE GENOMIC DNA]</scope>
    <source>
        <strain evidence="11 12">BWR-B9</strain>
    </source>
</reference>
<evidence type="ECO:0000256" key="2">
    <source>
        <dbReference type="ARBA" id="ARBA00004651"/>
    </source>
</evidence>
<evidence type="ECO:0000313" key="12">
    <source>
        <dbReference type="Proteomes" id="UP001296921"/>
    </source>
</evidence>
<evidence type="ECO:0000256" key="1">
    <source>
        <dbReference type="ARBA" id="ARBA00002672"/>
    </source>
</evidence>
<dbReference type="Proteomes" id="UP001296921">
    <property type="component" value="Unassembled WGS sequence"/>
</dbReference>
<keyword evidence="6" id="KW-1003">Cell membrane</keyword>
<sequence>MSSLLTFKNWRIYELVWLATFSSIAIVLTILWHDSWFGFSIFFTGVLCVVLAAKGHLYTYIFGMYNTLGYAYLSWINHLNGEVALYLLFFMPMNVFGFLMWKNKMNGNQVEMRSLPCRGLLLAISICIVGSLAVGVILAQIPKQNTPYIDATTVVLSIVATLLMVWRYKEQWLTYIALNVFTIIIWIYRFVHGAENSAMMIVMWSAFLLNAIYGYWNWHQGTKKTGIER</sequence>
<comment type="subcellular location">
    <subcellularLocation>
        <location evidence="2">Cell membrane</location>
        <topology evidence="2">Multi-pass membrane protein</topology>
    </subcellularLocation>
</comment>
<dbReference type="NCBIfam" id="TIGR01528">
    <property type="entry name" value="NMN_trans_PnuC"/>
    <property type="match status" value="1"/>
</dbReference>
<name>A0ABS1IQP8_9GAMM</name>
<feature type="transmembrane region" description="Helical" evidence="10">
    <location>
        <begin position="197"/>
        <end position="216"/>
    </location>
</feature>
<dbReference type="RefSeq" id="WP_218466727.1">
    <property type="nucleotide sequence ID" value="NZ_JADRCR010000004.1"/>
</dbReference>
<evidence type="ECO:0000256" key="7">
    <source>
        <dbReference type="ARBA" id="ARBA00022692"/>
    </source>
</evidence>
<evidence type="ECO:0000313" key="11">
    <source>
        <dbReference type="EMBL" id="MBK5144081.1"/>
    </source>
</evidence>
<evidence type="ECO:0000256" key="9">
    <source>
        <dbReference type="ARBA" id="ARBA00023136"/>
    </source>
</evidence>
<comment type="caution">
    <text evidence="11">The sequence shown here is derived from an EMBL/GenBank/DDBJ whole genome shotgun (WGS) entry which is preliminary data.</text>
</comment>
<keyword evidence="7 10" id="KW-0812">Transmembrane</keyword>
<evidence type="ECO:0000256" key="4">
    <source>
        <dbReference type="ARBA" id="ARBA00017522"/>
    </source>
</evidence>
<feature type="transmembrane region" description="Helical" evidence="10">
    <location>
        <begin position="147"/>
        <end position="165"/>
    </location>
</feature>
<feature type="transmembrane region" description="Helical" evidence="10">
    <location>
        <begin position="172"/>
        <end position="191"/>
    </location>
</feature>
<dbReference type="PANTHER" id="PTHR36122:SF2">
    <property type="entry name" value="NICOTINAMIDE RIBOSIDE TRANSPORTER PNUC"/>
    <property type="match status" value="1"/>
</dbReference>
<feature type="transmembrane region" description="Helical" evidence="10">
    <location>
        <begin position="36"/>
        <end position="53"/>
    </location>
</feature>
<evidence type="ECO:0000256" key="8">
    <source>
        <dbReference type="ARBA" id="ARBA00022989"/>
    </source>
</evidence>
<feature type="transmembrane region" description="Helical" evidence="10">
    <location>
        <begin position="12"/>
        <end position="30"/>
    </location>
</feature>
<feature type="transmembrane region" description="Helical" evidence="10">
    <location>
        <begin position="83"/>
        <end position="101"/>
    </location>
</feature>
<dbReference type="PANTHER" id="PTHR36122">
    <property type="entry name" value="NICOTINAMIDE RIBOSIDE TRANSPORTER PNUC"/>
    <property type="match status" value="1"/>
</dbReference>
<keyword evidence="9 10" id="KW-0472">Membrane</keyword>
<evidence type="ECO:0000256" key="5">
    <source>
        <dbReference type="ARBA" id="ARBA00022448"/>
    </source>
</evidence>
<proteinExistence type="inferred from homology"/>
<accession>A0ABS1IQP8</accession>
<feature type="transmembrane region" description="Helical" evidence="10">
    <location>
        <begin position="121"/>
        <end position="141"/>
    </location>
</feature>
<evidence type="ECO:0000256" key="3">
    <source>
        <dbReference type="ARBA" id="ARBA00006669"/>
    </source>
</evidence>